<dbReference type="CDD" id="cd00565">
    <property type="entry name" value="Ubl_ThiS"/>
    <property type="match status" value="1"/>
</dbReference>
<keyword evidence="2" id="KW-1185">Reference proteome</keyword>
<comment type="caution">
    <text evidence="1">The sequence shown here is derived from an EMBL/GenBank/DDBJ whole genome shotgun (WGS) entry which is preliminary data.</text>
</comment>
<dbReference type="InterPro" id="IPR010035">
    <property type="entry name" value="Thi_S"/>
</dbReference>
<dbReference type="InterPro" id="IPR016155">
    <property type="entry name" value="Mopterin_synth/thiamin_S_b"/>
</dbReference>
<dbReference type="AlphaFoldDB" id="A0A0M2V3L9"/>
<dbReference type="PANTHER" id="PTHR34472">
    <property type="entry name" value="SULFUR CARRIER PROTEIN THIS"/>
    <property type="match status" value="1"/>
</dbReference>
<reference evidence="1 2" key="1">
    <citation type="journal article" date="2013" name="BMC Microbiol.">
        <title>Identification of the type II cytochrome c maturation pathway in anammox bacteria by comparative genomics.</title>
        <authorList>
            <person name="Ferousi C."/>
            <person name="Speth D.R."/>
            <person name="Reimann J."/>
            <person name="Op den Camp H.J."/>
            <person name="Allen J.W."/>
            <person name="Keltjens J.T."/>
            <person name="Jetten M.S."/>
        </authorList>
    </citation>
    <scope>NUCLEOTIDE SEQUENCE [LARGE SCALE GENOMIC DNA]</scope>
    <source>
        <strain evidence="1">RU1</strain>
    </source>
</reference>
<protein>
    <submittedName>
        <fullName evidence="1">Thiamine biosynthesis protein</fullName>
    </submittedName>
</protein>
<dbReference type="NCBIfam" id="TIGR01683">
    <property type="entry name" value="thiS"/>
    <property type="match status" value="1"/>
</dbReference>
<gene>
    <name evidence="1" type="ORF">BROFUL_00012</name>
</gene>
<proteinExistence type="predicted"/>
<dbReference type="InterPro" id="IPR003749">
    <property type="entry name" value="ThiS/MoaD-like"/>
</dbReference>
<sequence length="66" mass="7381">MRVALNGEIKECPEGTTIEDLLDLYKIDKNRVAVELNLHIIPRKELSTRMLRDADALEVVTFVGGG</sequence>
<organism evidence="1 2">
    <name type="scientific">Candidatus Brocadia fulgida</name>
    <dbReference type="NCBI Taxonomy" id="380242"/>
    <lineage>
        <taxon>Bacteria</taxon>
        <taxon>Pseudomonadati</taxon>
        <taxon>Planctomycetota</taxon>
        <taxon>Candidatus Brocadiia</taxon>
        <taxon>Candidatus Brocadiales</taxon>
        <taxon>Candidatus Brocadiaceae</taxon>
        <taxon>Candidatus Brocadia</taxon>
    </lineage>
</organism>
<accession>A0A0M2V3L9</accession>
<dbReference type="PANTHER" id="PTHR34472:SF1">
    <property type="entry name" value="SULFUR CARRIER PROTEIN THIS"/>
    <property type="match status" value="1"/>
</dbReference>
<dbReference type="Proteomes" id="UP000034954">
    <property type="component" value="Unassembled WGS sequence"/>
</dbReference>
<evidence type="ECO:0000313" key="2">
    <source>
        <dbReference type="Proteomes" id="UP000034954"/>
    </source>
</evidence>
<dbReference type="Gene3D" id="3.10.20.30">
    <property type="match status" value="1"/>
</dbReference>
<dbReference type="EMBL" id="LAQJ01000003">
    <property type="protein sequence ID" value="KKO21259.1"/>
    <property type="molecule type" value="Genomic_DNA"/>
</dbReference>
<dbReference type="InterPro" id="IPR012675">
    <property type="entry name" value="Beta-grasp_dom_sf"/>
</dbReference>
<evidence type="ECO:0000313" key="1">
    <source>
        <dbReference type="EMBL" id="KKO21259.1"/>
    </source>
</evidence>
<dbReference type="Pfam" id="PF02597">
    <property type="entry name" value="ThiS"/>
    <property type="match status" value="1"/>
</dbReference>
<dbReference type="SUPFAM" id="SSF54285">
    <property type="entry name" value="MoaD/ThiS"/>
    <property type="match status" value="1"/>
</dbReference>
<name>A0A0M2V3L9_9BACT</name>